<dbReference type="Proteomes" id="UP000697107">
    <property type="component" value="Unassembled WGS sequence"/>
</dbReference>
<keyword evidence="3" id="KW-0862">Zinc</keyword>
<dbReference type="Proteomes" id="UP000736787">
    <property type="component" value="Unassembled WGS sequence"/>
</dbReference>
<name>A0A329RI09_9STRA</name>
<keyword evidence="2 4" id="KW-0863">Zinc-finger</keyword>
<dbReference type="STRING" id="29920.A0A329RI09"/>
<dbReference type="SUPFAM" id="SSF64268">
    <property type="entry name" value="PX domain"/>
    <property type="match status" value="1"/>
</dbReference>
<reference evidence="6" key="2">
    <citation type="submission" date="2018-10" db="EMBL/GenBank/DDBJ databases">
        <title>Effector identification in a new, highly contiguous assembly of the strawberry crown rot pathogen Phytophthora cactorum.</title>
        <authorList>
            <person name="Armitage A.D."/>
            <person name="Nellist C.F."/>
            <person name="Bates H."/>
            <person name="Vickerstaff R.J."/>
            <person name="Harrison R.J."/>
        </authorList>
    </citation>
    <scope>NUCLEOTIDE SEQUENCE</scope>
    <source>
        <strain evidence="6">15-7</strain>
        <strain evidence="7">4032</strain>
        <strain evidence="8">4040</strain>
        <strain evidence="9">P415</strain>
        <strain evidence="10">P421</strain>
    </source>
</reference>
<evidence type="ECO:0000313" key="9">
    <source>
        <dbReference type="EMBL" id="KAG2994089.1"/>
    </source>
</evidence>
<dbReference type="EMBL" id="JAENGZ010001530">
    <property type="protein sequence ID" value="KAG6947549.1"/>
    <property type="molecule type" value="Genomic_DNA"/>
</dbReference>
<comment type="caution">
    <text evidence="12">The sequence shown here is derived from an EMBL/GenBank/DDBJ whole genome shotgun (WGS) entry which is preliminary data.</text>
</comment>
<dbReference type="Proteomes" id="UP000760860">
    <property type="component" value="Unassembled WGS sequence"/>
</dbReference>
<dbReference type="VEuPathDB" id="FungiDB:PC110_g20213"/>
<protein>
    <recommendedName>
        <fullName evidence="5">RING-type domain-containing protein</fullName>
    </recommendedName>
</protein>
<dbReference type="CDD" id="cd06093">
    <property type="entry name" value="PX_domain"/>
    <property type="match status" value="1"/>
</dbReference>
<dbReference type="AlphaFoldDB" id="A0A329RI09"/>
<dbReference type="InterPro" id="IPR013083">
    <property type="entry name" value="Znf_RING/FYVE/PHD"/>
</dbReference>
<evidence type="ECO:0000313" key="11">
    <source>
        <dbReference type="EMBL" id="KAG6947549.1"/>
    </source>
</evidence>
<dbReference type="EMBL" id="RCMV01000016">
    <property type="protein sequence ID" value="KAG3228405.1"/>
    <property type="molecule type" value="Genomic_DNA"/>
</dbReference>
<dbReference type="PANTHER" id="PTHR22765:SF411">
    <property type="entry name" value="OS02G0248440 PROTEIN"/>
    <property type="match status" value="1"/>
</dbReference>
<evidence type="ECO:0000313" key="7">
    <source>
        <dbReference type="EMBL" id="KAG2938220.1"/>
    </source>
</evidence>
<accession>A0A329RI09</accession>
<evidence type="ECO:0000259" key="5">
    <source>
        <dbReference type="PROSITE" id="PS50089"/>
    </source>
</evidence>
<evidence type="ECO:0000313" key="6">
    <source>
        <dbReference type="EMBL" id="KAG2864787.1"/>
    </source>
</evidence>
<keyword evidence="1" id="KW-0479">Metal-binding</keyword>
<sequence length="310" mass="35385">MNVAAFVSAPRSGVSLTTKKRGRIKTYSLKMLRQYIPQELPLLVHVSSTSMETNFVVYNCNLSSLTTKNSWGVSYRYSEFVDFRTKLEDLWTCHDPKCSGSCQAVREYVSACFPKKRLAIMSTHSGTISSRKSKFENILMHLLRCVLLPGSAMKCFHARQNLPVNLFEFLGVENDIDRRSLLQIFIDNYQIALKEGDEASLTDSFHSNASTVDSVPDSALCMICLCDVDLEHDHQQCASECTDVDNSPIVLPCKHAFHRECVFEWLMVEFHCPVCRVRVCPNAVKNYCRPKDHVQWWLGDFEEDPLHPTK</sequence>
<evidence type="ECO:0000313" key="10">
    <source>
        <dbReference type="EMBL" id="KAG3228405.1"/>
    </source>
</evidence>
<dbReference type="InterPro" id="IPR036871">
    <property type="entry name" value="PX_dom_sf"/>
</dbReference>
<evidence type="ECO:0000313" key="12">
    <source>
        <dbReference type="EMBL" id="RAW23356.1"/>
    </source>
</evidence>
<dbReference type="InterPro" id="IPR018957">
    <property type="entry name" value="Znf_C3HC4_RING-type"/>
</dbReference>
<reference evidence="11" key="3">
    <citation type="submission" date="2021-01" db="EMBL/GenBank/DDBJ databases">
        <title>Phytophthora aleatoria, a newly-described species from Pinus radiata is distinct from Phytophthora cactorum isolates based on comparative genomics.</title>
        <authorList>
            <person name="Mcdougal R."/>
            <person name="Panda P."/>
            <person name="Williams N."/>
            <person name="Studholme D.J."/>
        </authorList>
    </citation>
    <scope>NUCLEOTIDE SEQUENCE</scope>
    <source>
        <strain evidence="11">NZFS 3830</strain>
    </source>
</reference>
<proteinExistence type="predicted"/>
<reference evidence="12 13" key="1">
    <citation type="submission" date="2018-01" db="EMBL/GenBank/DDBJ databases">
        <title>Draft genome of the strawberry crown rot pathogen Phytophthora cactorum.</title>
        <authorList>
            <person name="Armitage A.D."/>
            <person name="Lysoe E."/>
            <person name="Nellist C.F."/>
            <person name="Harrison R.J."/>
            <person name="Brurberg M.B."/>
        </authorList>
    </citation>
    <scope>NUCLEOTIDE SEQUENCE [LARGE SCALE GENOMIC DNA]</scope>
    <source>
        <strain evidence="12 13">10300</strain>
    </source>
</reference>
<evidence type="ECO:0000313" key="8">
    <source>
        <dbReference type="EMBL" id="KAG2950573.1"/>
    </source>
</evidence>
<keyword evidence="13" id="KW-1185">Reference proteome</keyword>
<dbReference type="Pfam" id="PF00097">
    <property type="entry name" value="zf-C3HC4"/>
    <property type="match status" value="1"/>
</dbReference>
<gene>
    <name evidence="11" type="ORF">JG687_00016036</name>
    <name evidence="12" type="ORF">PC110_g20213</name>
    <name evidence="6" type="ORF">PC113_g4280</name>
    <name evidence="7" type="ORF">PC115_g3877</name>
    <name evidence="8" type="ORF">PC117_g4361</name>
    <name evidence="9" type="ORF">PC118_g3656</name>
    <name evidence="10" type="ORF">PC129_g1040</name>
</gene>
<dbReference type="GO" id="GO:0035091">
    <property type="term" value="F:phosphatidylinositol binding"/>
    <property type="evidence" value="ECO:0007669"/>
    <property type="project" value="InterPro"/>
</dbReference>
<dbReference type="InterPro" id="IPR001841">
    <property type="entry name" value="Znf_RING"/>
</dbReference>
<dbReference type="Proteomes" id="UP000735874">
    <property type="component" value="Unassembled WGS sequence"/>
</dbReference>
<dbReference type="Proteomes" id="UP000774804">
    <property type="component" value="Unassembled WGS sequence"/>
</dbReference>
<dbReference type="Proteomes" id="UP000251314">
    <property type="component" value="Unassembled WGS sequence"/>
</dbReference>
<organism evidence="12 13">
    <name type="scientific">Phytophthora cactorum</name>
    <dbReference type="NCBI Taxonomy" id="29920"/>
    <lineage>
        <taxon>Eukaryota</taxon>
        <taxon>Sar</taxon>
        <taxon>Stramenopiles</taxon>
        <taxon>Oomycota</taxon>
        <taxon>Peronosporomycetes</taxon>
        <taxon>Peronosporales</taxon>
        <taxon>Peronosporaceae</taxon>
        <taxon>Phytophthora</taxon>
    </lineage>
</organism>
<dbReference type="Gene3D" id="3.30.40.10">
    <property type="entry name" value="Zinc/RING finger domain, C3HC4 (zinc finger)"/>
    <property type="match status" value="1"/>
</dbReference>
<dbReference type="Gene3D" id="3.30.1520.10">
    <property type="entry name" value="Phox-like domain"/>
    <property type="match status" value="1"/>
</dbReference>
<dbReference type="GO" id="GO:0008270">
    <property type="term" value="F:zinc ion binding"/>
    <property type="evidence" value="ECO:0007669"/>
    <property type="project" value="UniProtKB-KW"/>
</dbReference>
<dbReference type="EMBL" id="MJFZ01001076">
    <property type="protein sequence ID" value="RAW23356.1"/>
    <property type="molecule type" value="Genomic_DNA"/>
</dbReference>
<dbReference type="PROSITE" id="PS50089">
    <property type="entry name" value="ZF_RING_2"/>
    <property type="match status" value="1"/>
</dbReference>
<dbReference type="Proteomes" id="UP000688947">
    <property type="component" value="Unassembled WGS sequence"/>
</dbReference>
<dbReference type="PANTHER" id="PTHR22765">
    <property type="entry name" value="RING FINGER AND PROTEASE ASSOCIATED DOMAIN-CONTAINING"/>
    <property type="match status" value="1"/>
</dbReference>
<dbReference type="GO" id="GO:0061630">
    <property type="term" value="F:ubiquitin protein ligase activity"/>
    <property type="evidence" value="ECO:0007669"/>
    <property type="project" value="TreeGrafter"/>
</dbReference>
<dbReference type="EMBL" id="RCMI01000068">
    <property type="protein sequence ID" value="KAG2938220.1"/>
    <property type="molecule type" value="Genomic_DNA"/>
</dbReference>
<dbReference type="InterPro" id="IPR051826">
    <property type="entry name" value="E3_ubiquitin-ligase_domain"/>
</dbReference>
<dbReference type="EMBL" id="RCML01000064">
    <property type="protein sequence ID" value="KAG2994089.1"/>
    <property type="molecule type" value="Genomic_DNA"/>
</dbReference>
<dbReference type="GO" id="GO:0006511">
    <property type="term" value="P:ubiquitin-dependent protein catabolic process"/>
    <property type="evidence" value="ECO:0007669"/>
    <property type="project" value="TreeGrafter"/>
</dbReference>
<dbReference type="SUPFAM" id="SSF57850">
    <property type="entry name" value="RING/U-box"/>
    <property type="match status" value="1"/>
</dbReference>
<dbReference type="EMBL" id="RCMG01000072">
    <property type="protein sequence ID" value="KAG2864787.1"/>
    <property type="molecule type" value="Genomic_DNA"/>
</dbReference>
<dbReference type="EMBL" id="RCMK01000068">
    <property type="protein sequence ID" value="KAG2950573.1"/>
    <property type="molecule type" value="Genomic_DNA"/>
</dbReference>
<evidence type="ECO:0000256" key="2">
    <source>
        <dbReference type="ARBA" id="ARBA00022771"/>
    </source>
</evidence>
<evidence type="ECO:0000256" key="3">
    <source>
        <dbReference type="ARBA" id="ARBA00022833"/>
    </source>
</evidence>
<dbReference type="SMART" id="SM00184">
    <property type="entry name" value="RING"/>
    <property type="match status" value="1"/>
</dbReference>
<evidence type="ECO:0000313" key="13">
    <source>
        <dbReference type="Proteomes" id="UP000251314"/>
    </source>
</evidence>
<dbReference type="OrthoDB" id="4348522at2759"/>
<evidence type="ECO:0000256" key="4">
    <source>
        <dbReference type="PROSITE-ProRule" id="PRU00175"/>
    </source>
</evidence>
<feature type="domain" description="RING-type" evidence="5">
    <location>
        <begin position="221"/>
        <end position="276"/>
    </location>
</feature>
<evidence type="ECO:0000256" key="1">
    <source>
        <dbReference type="ARBA" id="ARBA00022723"/>
    </source>
</evidence>